<sequence>MILNCFYLFIFFGASIVKSKPYPENHYGSNEAPGTSTSDDTNGEIQKIENGNSGAKVYIPLDNEIFNNYSKVVGTDAEEYFHRNVYTYFEPDFQCTCKYINKLYENTKMKIASAKNNNEIYDIINKFIKRLEGPYSKHIKFNNYYNIIGAKGIQEDQYLKKLRNISLHIMYYTINMNHLFKGLPNDLINKKNLIEEMYTINEKYIVKNLPKKEYGCQILKYSIQ</sequence>
<name>A0A1R0GNR3_9FUNG</name>
<feature type="chain" id="PRO_5010308962" evidence="2">
    <location>
        <begin position="20"/>
        <end position="224"/>
    </location>
</feature>
<evidence type="ECO:0000313" key="4">
    <source>
        <dbReference type="Proteomes" id="UP000187455"/>
    </source>
</evidence>
<accession>A0A1R0GNR3</accession>
<organism evidence="3 4">
    <name type="scientific">Smittium mucronatum</name>
    <dbReference type="NCBI Taxonomy" id="133383"/>
    <lineage>
        <taxon>Eukaryota</taxon>
        <taxon>Fungi</taxon>
        <taxon>Fungi incertae sedis</taxon>
        <taxon>Zoopagomycota</taxon>
        <taxon>Kickxellomycotina</taxon>
        <taxon>Harpellomycetes</taxon>
        <taxon>Harpellales</taxon>
        <taxon>Legeriomycetaceae</taxon>
        <taxon>Smittium</taxon>
    </lineage>
</organism>
<feature type="region of interest" description="Disordered" evidence="1">
    <location>
        <begin position="27"/>
        <end position="46"/>
    </location>
</feature>
<dbReference type="AlphaFoldDB" id="A0A1R0GNR3"/>
<evidence type="ECO:0000313" key="3">
    <source>
        <dbReference type="EMBL" id="OLY78509.1"/>
    </source>
</evidence>
<evidence type="ECO:0000256" key="2">
    <source>
        <dbReference type="SAM" id="SignalP"/>
    </source>
</evidence>
<keyword evidence="4" id="KW-1185">Reference proteome</keyword>
<feature type="signal peptide" evidence="2">
    <location>
        <begin position="1"/>
        <end position="19"/>
    </location>
</feature>
<comment type="caution">
    <text evidence="3">The sequence shown here is derived from an EMBL/GenBank/DDBJ whole genome shotgun (WGS) entry which is preliminary data.</text>
</comment>
<keyword evidence="2" id="KW-0732">Signal</keyword>
<proteinExistence type="predicted"/>
<dbReference type="EMBL" id="LSSL01006268">
    <property type="protein sequence ID" value="OLY78509.1"/>
    <property type="molecule type" value="Genomic_DNA"/>
</dbReference>
<evidence type="ECO:0000256" key="1">
    <source>
        <dbReference type="SAM" id="MobiDB-lite"/>
    </source>
</evidence>
<gene>
    <name evidence="3" type="ORF">AYI68_g7443</name>
</gene>
<protein>
    <submittedName>
        <fullName evidence="3">Uncharacterized protein</fullName>
    </submittedName>
</protein>
<dbReference type="Proteomes" id="UP000187455">
    <property type="component" value="Unassembled WGS sequence"/>
</dbReference>
<reference evidence="3 4" key="1">
    <citation type="journal article" date="2016" name="Mol. Biol. Evol.">
        <title>Genome-Wide Survey of Gut Fungi (Harpellales) Reveals the First Horizontally Transferred Ubiquitin Gene from a Mosquito Host.</title>
        <authorList>
            <person name="Wang Y."/>
            <person name="White M.M."/>
            <person name="Kvist S."/>
            <person name="Moncalvo J.M."/>
        </authorList>
    </citation>
    <scope>NUCLEOTIDE SEQUENCE [LARGE SCALE GENOMIC DNA]</scope>
    <source>
        <strain evidence="3 4">ALG-7-W6</strain>
    </source>
</reference>
<feature type="compositionally biased region" description="Polar residues" evidence="1">
    <location>
        <begin position="32"/>
        <end position="46"/>
    </location>
</feature>